<feature type="chain" id="PRO_5036931481" evidence="1">
    <location>
        <begin position="27"/>
        <end position="206"/>
    </location>
</feature>
<organism evidence="2 3">
    <name type="scientific">Halonatronomonas betaini</name>
    <dbReference type="NCBI Taxonomy" id="2778430"/>
    <lineage>
        <taxon>Bacteria</taxon>
        <taxon>Bacillati</taxon>
        <taxon>Bacillota</taxon>
        <taxon>Clostridia</taxon>
        <taxon>Halanaerobiales</taxon>
        <taxon>Halarsenatibacteraceae</taxon>
        <taxon>Halonatronomonas</taxon>
    </lineage>
</organism>
<evidence type="ECO:0000256" key="1">
    <source>
        <dbReference type="SAM" id="SignalP"/>
    </source>
</evidence>
<name>A0A931AWF7_9FIRM</name>
<gene>
    <name evidence="2" type="ORF">I0Q91_11775</name>
</gene>
<dbReference type="Proteomes" id="UP000621436">
    <property type="component" value="Unassembled WGS sequence"/>
</dbReference>
<evidence type="ECO:0000313" key="2">
    <source>
        <dbReference type="EMBL" id="MBF8437765.1"/>
    </source>
</evidence>
<evidence type="ECO:0000313" key="3">
    <source>
        <dbReference type="Proteomes" id="UP000621436"/>
    </source>
</evidence>
<dbReference type="EMBL" id="JADPIE010000007">
    <property type="protein sequence ID" value="MBF8437765.1"/>
    <property type="molecule type" value="Genomic_DNA"/>
</dbReference>
<reference evidence="2" key="1">
    <citation type="submission" date="2020-11" db="EMBL/GenBank/DDBJ databases">
        <title>Halonatronomonas betainensis gen. nov., sp. nov. a novel haloalkaliphilic representative of the family Halanaerobiacae capable of betaine degradation.</title>
        <authorList>
            <person name="Boltyanskaya Y."/>
            <person name="Kevbrin V."/>
            <person name="Detkova E."/>
            <person name="Grouzdev D.S."/>
            <person name="Koziaeva V."/>
            <person name="Zhilina T."/>
        </authorList>
    </citation>
    <scope>NUCLEOTIDE SEQUENCE</scope>
    <source>
        <strain evidence="2">Z-7014</strain>
    </source>
</reference>
<comment type="caution">
    <text evidence="2">The sequence shown here is derived from an EMBL/GenBank/DDBJ whole genome shotgun (WGS) entry which is preliminary data.</text>
</comment>
<dbReference type="AlphaFoldDB" id="A0A931AWF7"/>
<accession>A0A931AWF7</accession>
<feature type="signal peptide" evidence="1">
    <location>
        <begin position="1"/>
        <end position="26"/>
    </location>
</feature>
<dbReference type="RefSeq" id="WP_270454775.1">
    <property type="nucleotide sequence ID" value="NZ_JADPIE010000007.1"/>
</dbReference>
<proteinExistence type="predicted"/>
<sequence length="206" mass="22455">MNIISKIAIVFLIIVGVMAFLQPADAADTDLILTPTAGIIENQGAVGAERIGSDTRIYGLFKLENFIEIGGQVIDKPQEPELGILLKTRLIAEGDGRPDIAVGIRGRSLYAVGSLSFYENTRGHFGLSDSSMGGIFFGIDHVINPHDVQIVDEEGNGMRLPRTRIMAEYLDEEFNFGARMNFTPELSVELSLIGLDKAKAGVHFNF</sequence>
<protein>
    <submittedName>
        <fullName evidence="2">Uncharacterized protein</fullName>
    </submittedName>
</protein>
<keyword evidence="1" id="KW-0732">Signal</keyword>
<keyword evidence="3" id="KW-1185">Reference proteome</keyword>